<accession>A0ABU2HUM2</accession>
<comment type="caution">
    <text evidence="1">The sequence shown here is derived from an EMBL/GenBank/DDBJ whole genome shotgun (WGS) entry which is preliminary data.</text>
</comment>
<gene>
    <name evidence="1" type="ORF">RGQ15_10320</name>
</gene>
<reference evidence="2" key="1">
    <citation type="submission" date="2023-07" db="EMBL/GenBank/DDBJ databases">
        <title>Paracoccus sp. MBLB3053 whole genome sequence.</title>
        <authorList>
            <person name="Hwang C.Y."/>
            <person name="Cho E.-S."/>
            <person name="Seo M.-J."/>
        </authorList>
    </citation>
    <scope>NUCLEOTIDE SEQUENCE [LARGE SCALE GENOMIC DNA]</scope>
    <source>
        <strain evidence="2">MBLB3053</strain>
    </source>
</reference>
<keyword evidence="2" id="KW-1185">Reference proteome</keyword>
<evidence type="ECO:0000313" key="1">
    <source>
        <dbReference type="EMBL" id="MDS9467959.1"/>
    </source>
</evidence>
<dbReference type="RefSeq" id="WP_311160135.1">
    <property type="nucleotide sequence ID" value="NZ_JAVQLW010000001.1"/>
</dbReference>
<name>A0ABU2HUM2_9RHOB</name>
<sequence>MLIRAAFVAISVAWLSACGNMHEVEDAMMLTDKKAMAEYADKDRLNSIRETRKKIDAMPRCSTVTTTGYIRGYGSTYSSFHTCVSY</sequence>
<proteinExistence type="predicted"/>
<dbReference type="EMBL" id="JAVQLW010000001">
    <property type="protein sequence ID" value="MDS9467959.1"/>
    <property type="molecule type" value="Genomic_DNA"/>
</dbReference>
<evidence type="ECO:0008006" key="3">
    <source>
        <dbReference type="Google" id="ProtNLM"/>
    </source>
</evidence>
<organism evidence="1 2">
    <name type="scientific">Paracoccus aurantius</name>
    <dbReference type="NCBI Taxonomy" id="3073814"/>
    <lineage>
        <taxon>Bacteria</taxon>
        <taxon>Pseudomonadati</taxon>
        <taxon>Pseudomonadota</taxon>
        <taxon>Alphaproteobacteria</taxon>
        <taxon>Rhodobacterales</taxon>
        <taxon>Paracoccaceae</taxon>
        <taxon>Paracoccus</taxon>
    </lineage>
</organism>
<dbReference type="Proteomes" id="UP001269144">
    <property type="component" value="Unassembled WGS sequence"/>
</dbReference>
<dbReference type="PROSITE" id="PS51257">
    <property type="entry name" value="PROKAR_LIPOPROTEIN"/>
    <property type="match status" value="1"/>
</dbReference>
<evidence type="ECO:0000313" key="2">
    <source>
        <dbReference type="Proteomes" id="UP001269144"/>
    </source>
</evidence>
<protein>
    <recommendedName>
        <fullName evidence="3">Lipoprotein</fullName>
    </recommendedName>
</protein>